<keyword evidence="4" id="KW-1185">Reference proteome</keyword>
<gene>
    <name evidence="3" type="ORF">K457DRAFT_608548</name>
</gene>
<evidence type="ECO:0000256" key="2">
    <source>
        <dbReference type="SAM" id="SignalP"/>
    </source>
</evidence>
<sequence length="190" mass="21918">MPLLLCLLFFVCSISNPDSLLIAVIWFVCLFVCLLSFTLLLFVCPKEGMRGGGKAKEKQGGRYCQCTKQKVLQRGEKQKLMLGPSLLVNHIYTHRHSCFFISCNCKSISALKYFLFWSNKQWKRIEERKLSSALHYEMSRKVNNKMVARMEGVLLLYVCTGWWCLWYFSTCQSICEQSALGDVDGRVKGR</sequence>
<organism evidence="3 4">
    <name type="scientific">Linnemannia elongata AG-77</name>
    <dbReference type="NCBI Taxonomy" id="1314771"/>
    <lineage>
        <taxon>Eukaryota</taxon>
        <taxon>Fungi</taxon>
        <taxon>Fungi incertae sedis</taxon>
        <taxon>Mucoromycota</taxon>
        <taxon>Mortierellomycotina</taxon>
        <taxon>Mortierellomycetes</taxon>
        <taxon>Mortierellales</taxon>
        <taxon>Mortierellaceae</taxon>
        <taxon>Linnemannia</taxon>
    </lineage>
</organism>
<keyword evidence="1" id="KW-0472">Membrane</keyword>
<evidence type="ECO:0000256" key="1">
    <source>
        <dbReference type="SAM" id="Phobius"/>
    </source>
</evidence>
<evidence type="ECO:0000313" key="4">
    <source>
        <dbReference type="Proteomes" id="UP000078512"/>
    </source>
</evidence>
<protein>
    <submittedName>
        <fullName evidence="3">Uncharacterized protein</fullName>
    </submittedName>
</protein>
<feature type="transmembrane region" description="Helical" evidence="1">
    <location>
        <begin position="147"/>
        <end position="168"/>
    </location>
</feature>
<accession>A0A197JS56</accession>
<name>A0A197JS56_9FUNG</name>
<feature type="chain" id="PRO_5008276204" evidence="2">
    <location>
        <begin position="18"/>
        <end position="190"/>
    </location>
</feature>
<keyword evidence="1" id="KW-0812">Transmembrane</keyword>
<proteinExistence type="predicted"/>
<dbReference type="EMBL" id="KV442054">
    <property type="protein sequence ID" value="OAQ27798.1"/>
    <property type="molecule type" value="Genomic_DNA"/>
</dbReference>
<keyword evidence="2" id="KW-0732">Signal</keyword>
<dbReference type="AlphaFoldDB" id="A0A197JS56"/>
<evidence type="ECO:0000313" key="3">
    <source>
        <dbReference type="EMBL" id="OAQ27798.1"/>
    </source>
</evidence>
<feature type="signal peptide" evidence="2">
    <location>
        <begin position="1"/>
        <end position="17"/>
    </location>
</feature>
<reference evidence="3 4" key="1">
    <citation type="submission" date="2016-05" db="EMBL/GenBank/DDBJ databases">
        <title>Genome sequencing reveals origins of a unique bacterial endosymbiosis in the earliest lineages of terrestrial Fungi.</title>
        <authorList>
            <consortium name="DOE Joint Genome Institute"/>
            <person name="Uehling J."/>
            <person name="Gryganskyi A."/>
            <person name="Hameed K."/>
            <person name="Tschaplinski T."/>
            <person name="Misztal P."/>
            <person name="Wu S."/>
            <person name="Desiro A."/>
            <person name="Vande Pol N."/>
            <person name="Du Z.-Y."/>
            <person name="Zienkiewicz A."/>
            <person name="Zienkiewicz K."/>
            <person name="Morin E."/>
            <person name="Tisserant E."/>
            <person name="Splivallo R."/>
            <person name="Hainaut M."/>
            <person name="Henrissat B."/>
            <person name="Ohm R."/>
            <person name="Kuo A."/>
            <person name="Yan J."/>
            <person name="Lipzen A."/>
            <person name="Nolan M."/>
            <person name="Labutti K."/>
            <person name="Barry K."/>
            <person name="Goldstein A."/>
            <person name="Labbe J."/>
            <person name="Schadt C."/>
            <person name="Tuskan G."/>
            <person name="Grigoriev I."/>
            <person name="Martin F."/>
            <person name="Vilgalys R."/>
            <person name="Bonito G."/>
        </authorList>
    </citation>
    <scope>NUCLEOTIDE SEQUENCE [LARGE SCALE GENOMIC DNA]</scope>
    <source>
        <strain evidence="3 4">AG-77</strain>
    </source>
</reference>
<keyword evidence="1" id="KW-1133">Transmembrane helix</keyword>
<dbReference type="Proteomes" id="UP000078512">
    <property type="component" value="Unassembled WGS sequence"/>
</dbReference>
<feature type="transmembrane region" description="Helical" evidence="1">
    <location>
        <begin position="25"/>
        <end position="44"/>
    </location>
</feature>